<keyword evidence="3" id="KW-0460">Magnesium</keyword>
<dbReference type="PROSITE" id="PS01229">
    <property type="entry name" value="COF_2"/>
    <property type="match status" value="1"/>
</dbReference>
<dbReference type="EMBL" id="ULCI01000005">
    <property type="protein sequence ID" value="SYR34501.1"/>
    <property type="molecule type" value="Genomic_DNA"/>
</dbReference>
<dbReference type="NCBIfam" id="TIGR00099">
    <property type="entry name" value="Cof-subfamily"/>
    <property type="match status" value="1"/>
</dbReference>
<accession>A0A0C7KGS3</accession>
<dbReference type="PANTHER" id="PTHR10000:SF53">
    <property type="entry name" value="5-AMINO-6-(5-PHOSPHO-D-RIBITYLAMINO)URACIL PHOSPHATASE YBJI-RELATED"/>
    <property type="match status" value="1"/>
</dbReference>
<dbReference type="SFLD" id="SFLDG01140">
    <property type="entry name" value="C2.B:_Phosphomannomutase_and_P"/>
    <property type="match status" value="1"/>
</dbReference>
<reference evidence="4 11" key="3">
    <citation type="submission" date="2020-02" db="EMBL/GenBank/DDBJ databases">
        <title>Klebsiella pneumoniae genome sequencing and assembly.</title>
        <authorList>
            <person name="Starkova P.S."/>
            <person name="Sulyan O.S."/>
            <person name="Likholetova D.V."/>
            <person name="Ageevets V.A."/>
            <person name="Lazareva I.V."/>
            <person name="Sopova J.V."/>
            <person name="Sidorenko S.V."/>
        </authorList>
    </citation>
    <scope>NUCLEOTIDE SEQUENCE [LARGE SCALE GENOMIC DNA]</scope>
    <source>
        <strain evidence="4 11">2429</strain>
    </source>
</reference>
<protein>
    <submittedName>
        <fullName evidence="4 5">Hydrolase</fullName>
        <ecNumber evidence="5">3.1.3.-</ecNumber>
    </submittedName>
</protein>
<evidence type="ECO:0000313" key="7">
    <source>
        <dbReference type="EMBL" id="SYR34501.1"/>
    </source>
</evidence>
<dbReference type="Proteomes" id="UP000258253">
    <property type="component" value="Unassembled WGS sequence"/>
</dbReference>
<evidence type="ECO:0000313" key="4">
    <source>
        <dbReference type="EMBL" id="NGN71201.1"/>
    </source>
</evidence>
<gene>
    <name evidence="5" type="primary">ybjI</name>
    <name evidence="4" type="ORF">G4V31_03555</name>
    <name evidence="5" type="ORF">NCTC9637_04574</name>
    <name evidence="6" type="ORF">SAMEA3499901_00084</name>
    <name evidence="7" type="ORF">SAMEA3538828_01341</name>
</gene>
<dbReference type="RefSeq" id="WP_009308237.1">
    <property type="nucleotide sequence ID" value="NZ_AP022139.1"/>
</dbReference>
<dbReference type="InterPro" id="IPR023214">
    <property type="entry name" value="HAD_sf"/>
</dbReference>
<dbReference type="KEGG" id="kpx:PMK1_03211"/>
<dbReference type="Proteomes" id="UP000479475">
    <property type="component" value="Unassembled WGS sequence"/>
</dbReference>
<dbReference type="EC" id="3.1.3.-" evidence="5"/>
<evidence type="ECO:0000313" key="9">
    <source>
        <dbReference type="Proteomes" id="UP000258253"/>
    </source>
</evidence>
<dbReference type="InterPro" id="IPR006379">
    <property type="entry name" value="HAD-SF_hydro_IIB"/>
</dbReference>
<reference evidence="5 8" key="1">
    <citation type="submission" date="2018-06" db="EMBL/GenBank/DDBJ databases">
        <authorList>
            <consortium name="Pathogen Informatics"/>
            <person name="Doyle S."/>
        </authorList>
    </citation>
    <scope>NUCLEOTIDE SEQUENCE [LARGE SCALE GENOMIC DNA]</scope>
    <source>
        <strain evidence="5 8">NCTC9637</strain>
    </source>
</reference>
<dbReference type="PANTHER" id="PTHR10000">
    <property type="entry name" value="PHOSPHOSERINE PHOSPHATASE"/>
    <property type="match status" value="1"/>
</dbReference>
<dbReference type="CDD" id="cd07518">
    <property type="entry name" value="HAD_YbiV-Like"/>
    <property type="match status" value="1"/>
</dbReference>
<evidence type="ECO:0000313" key="5">
    <source>
        <dbReference type="EMBL" id="STT49612.1"/>
    </source>
</evidence>
<keyword evidence="1" id="KW-0479">Metal-binding</keyword>
<proteinExistence type="predicted"/>
<dbReference type="SFLD" id="SFLDS00003">
    <property type="entry name" value="Haloacid_Dehalogenase"/>
    <property type="match status" value="1"/>
</dbReference>
<reference evidence="9 10" key="2">
    <citation type="submission" date="2018-08" db="EMBL/GenBank/DDBJ databases">
        <authorList>
            <consortium name="Pathogen Informatics"/>
        </authorList>
    </citation>
    <scope>NUCLEOTIDE SEQUENCE [LARGE SCALE GENOMIC DNA]</scope>
    <source>
        <strain evidence="6 10">EuSCAPE_AT029</strain>
        <strain evidence="7 9">EuSCAPE_HU047</strain>
    </source>
</reference>
<dbReference type="EMBL" id="UGLB01000003">
    <property type="protein sequence ID" value="STT49612.1"/>
    <property type="molecule type" value="Genomic_DNA"/>
</dbReference>
<evidence type="ECO:0000256" key="1">
    <source>
        <dbReference type="ARBA" id="ARBA00022723"/>
    </source>
</evidence>
<name>A0A0C7KGS3_KLEPN</name>
<keyword evidence="2 5" id="KW-0378">Hydrolase</keyword>
<evidence type="ECO:0000313" key="11">
    <source>
        <dbReference type="Proteomes" id="UP000479475"/>
    </source>
</evidence>
<evidence type="ECO:0000313" key="6">
    <source>
        <dbReference type="EMBL" id="SXN27964.1"/>
    </source>
</evidence>
<evidence type="ECO:0000313" key="10">
    <source>
        <dbReference type="Proteomes" id="UP000259975"/>
    </source>
</evidence>
<dbReference type="EMBL" id="UKGE01000001">
    <property type="protein sequence ID" value="SXN27964.1"/>
    <property type="molecule type" value="Genomic_DNA"/>
</dbReference>
<dbReference type="Pfam" id="PF08282">
    <property type="entry name" value="Hydrolase_3"/>
    <property type="match status" value="1"/>
</dbReference>
<evidence type="ECO:0000313" key="8">
    <source>
        <dbReference type="Proteomes" id="UP000255099"/>
    </source>
</evidence>
<dbReference type="GO" id="GO:0005829">
    <property type="term" value="C:cytosol"/>
    <property type="evidence" value="ECO:0007669"/>
    <property type="project" value="TreeGrafter"/>
</dbReference>
<dbReference type="NCBIfam" id="TIGR01484">
    <property type="entry name" value="HAD-SF-IIB"/>
    <property type="match status" value="1"/>
</dbReference>
<dbReference type="EMBL" id="JAAKYD010000002">
    <property type="protein sequence ID" value="NGN71201.1"/>
    <property type="molecule type" value="Genomic_DNA"/>
</dbReference>
<dbReference type="InterPro" id="IPR000150">
    <property type="entry name" value="Cof"/>
</dbReference>
<sequence>MSIKLIAVDMDGTFLSDAKTYNRPRFLAQYQRMREQNIRFVVASGNQYYQLISFFPEIAHQIAFVAENGGWVVSGNEDVFNCQLPVHHFNAVVDHLQTLPNIEIIACGKRSAYTLNRYNDALKTVAAKYYHRLELVDDFNHLDDTILKFGLNVPDSLIPEIQPKLHAALGDMVTAVATGYGSIDLIIPGVHKANGLRILQQRWGIEDHEVVAFGDSGNDIEMLQHAGFGFAMANAREDVKAVARYQAPHNNEEGVLQIIDKVLDREVPFA</sequence>
<dbReference type="Gene3D" id="3.40.50.1000">
    <property type="entry name" value="HAD superfamily/HAD-like"/>
    <property type="match status" value="1"/>
</dbReference>
<evidence type="ECO:0000256" key="2">
    <source>
        <dbReference type="ARBA" id="ARBA00022801"/>
    </source>
</evidence>
<dbReference type="Gene3D" id="3.30.1240.10">
    <property type="match status" value="1"/>
</dbReference>
<dbReference type="AlphaFoldDB" id="A0A0C7KGS3"/>
<dbReference type="Proteomes" id="UP000255099">
    <property type="component" value="Unassembled WGS sequence"/>
</dbReference>
<dbReference type="InterPro" id="IPR036412">
    <property type="entry name" value="HAD-like_sf"/>
</dbReference>
<dbReference type="SFLD" id="SFLDG01144">
    <property type="entry name" value="C2.B.4:_PGP_Like"/>
    <property type="match status" value="1"/>
</dbReference>
<dbReference type="Proteomes" id="UP000259975">
    <property type="component" value="Unassembled WGS sequence"/>
</dbReference>
<organism evidence="5 8">
    <name type="scientific">Klebsiella pneumoniae</name>
    <dbReference type="NCBI Taxonomy" id="573"/>
    <lineage>
        <taxon>Bacteria</taxon>
        <taxon>Pseudomonadati</taxon>
        <taxon>Pseudomonadota</taxon>
        <taxon>Gammaproteobacteria</taxon>
        <taxon>Enterobacterales</taxon>
        <taxon>Enterobacteriaceae</taxon>
        <taxon>Klebsiella/Raoultella group</taxon>
        <taxon>Klebsiella</taxon>
        <taxon>Klebsiella pneumoniae complex</taxon>
    </lineage>
</organism>
<dbReference type="GO" id="GO:0016791">
    <property type="term" value="F:phosphatase activity"/>
    <property type="evidence" value="ECO:0007669"/>
    <property type="project" value="TreeGrafter"/>
</dbReference>
<evidence type="ECO:0000256" key="3">
    <source>
        <dbReference type="ARBA" id="ARBA00022842"/>
    </source>
</evidence>
<dbReference type="SUPFAM" id="SSF56784">
    <property type="entry name" value="HAD-like"/>
    <property type="match status" value="1"/>
</dbReference>
<dbReference type="GO" id="GO:0000287">
    <property type="term" value="F:magnesium ion binding"/>
    <property type="evidence" value="ECO:0007669"/>
    <property type="project" value="UniProtKB-ARBA"/>
</dbReference>